<sequence length="285" mass="30382">MHLYHGKYSNANMTIKLKFTFMCNSLIVRLVVKIIKGILIMQSRKLAISIIEITIVLVVMGLISVSVLTGTALVEQAKVRAVNNELTGYQEAFYIFKVSYNCIPGDCSNATTVVPHDANCLAGGTGGNDGDGNGMITTTAETRYFWCHLALSGVDIPNLTYGTDDKVVPGKNVPKSRGVGGGYAAAFLTNAGDTSAFSSNGLILYNIPDSTALTASNALSNDVTGAITPNQAKAILNKYDVPKATEGNYRLENENGTETCFTNATGVVKTGKSAVCILIYRIEQE</sequence>
<feature type="transmembrane region" description="Helical" evidence="1">
    <location>
        <begin position="21"/>
        <end position="40"/>
    </location>
</feature>
<name>A0ABM9N8E3_9RICK</name>
<evidence type="ECO:0000313" key="2">
    <source>
        <dbReference type="EMBL" id="CAK8163196.1"/>
    </source>
</evidence>
<comment type="caution">
    <text evidence="2">The sequence shown here is derived from an EMBL/GenBank/DDBJ whole genome shotgun (WGS) entry which is preliminary data.</text>
</comment>
<keyword evidence="3" id="KW-1185">Reference proteome</keyword>
<evidence type="ECO:0000313" key="3">
    <source>
        <dbReference type="Proteomes" id="UP001314181"/>
    </source>
</evidence>
<dbReference type="Proteomes" id="UP001314181">
    <property type="component" value="Unassembled WGS sequence"/>
</dbReference>
<feature type="transmembrane region" description="Helical" evidence="1">
    <location>
        <begin position="46"/>
        <end position="74"/>
    </location>
</feature>
<keyword evidence="1" id="KW-0472">Membrane</keyword>
<gene>
    <name evidence="2" type="ORF">CAXC1_320001</name>
</gene>
<keyword evidence="1" id="KW-0812">Transmembrane</keyword>
<reference evidence="2 3" key="1">
    <citation type="submission" date="2024-01" db="EMBL/GenBank/DDBJ databases">
        <authorList>
            <person name="Kunselman E."/>
        </authorList>
    </citation>
    <scope>NUCLEOTIDE SEQUENCE [LARGE SCALE GENOMIC DNA]</scope>
    <source>
        <strain evidence="2">2 abalone samples</strain>
    </source>
</reference>
<proteinExistence type="predicted"/>
<keyword evidence="1" id="KW-1133">Transmembrane helix</keyword>
<dbReference type="EMBL" id="CAWVOK010000025">
    <property type="protein sequence ID" value="CAK8163196.1"/>
    <property type="molecule type" value="Genomic_DNA"/>
</dbReference>
<accession>A0ABM9N8E3</accession>
<organism evidence="2 3">
    <name type="scientific">Candidatus Xenohaliotis californiensis</name>
    <dbReference type="NCBI Taxonomy" id="84677"/>
    <lineage>
        <taxon>Bacteria</taxon>
        <taxon>Pseudomonadati</taxon>
        <taxon>Pseudomonadota</taxon>
        <taxon>Alphaproteobacteria</taxon>
        <taxon>Rickettsiales</taxon>
        <taxon>Anaplasmataceae</taxon>
        <taxon>Candidatus Xenohaliotis</taxon>
    </lineage>
</organism>
<protein>
    <submittedName>
        <fullName evidence="2">Prepilin-type cleavage/methylation domain-containing protein</fullName>
    </submittedName>
</protein>
<evidence type="ECO:0000256" key="1">
    <source>
        <dbReference type="SAM" id="Phobius"/>
    </source>
</evidence>